<organism evidence="3 4">
    <name type="scientific">Rhodococcus wratislaviensis</name>
    <name type="common">Tsukamurella wratislaviensis</name>
    <dbReference type="NCBI Taxonomy" id="44752"/>
    <lineage>
        <taxon>Bacteria</taxon>
        <taxon>Bacillati</taxon>
        <taxon>Actinomycetota</taxon>
        <taxon>Actinomycetes</taxon>
        <taxon>Mycobacteriales</taxon>
        <taxon>Nocardiaceae</taxon>
        <taxon>Rhodococcus</taxon>
    </lineage>
</organism>
<feature type="transmembrane region" description="Helical" evidence="2">
    <location>
        <begin position="83"/>
        <end position="104"/>
    </location>
</feature>
<protein>
    <recommendedName>
        <fullName evidence="5">DUF5313 domain-containing protein</fullName>
    </recommendedName>
</protein>
<dbReference type="Proteomes" id="UP000287519">
    <property type="component" value="Unassembled WGS sequence"/>
</dbReference>
<evidence type="ECO:0008006" key="5">
    <source>
        <dbReference type="Google" id="ProtNLM"/>
    </source>
</evidence>
<comment type="caution">
    <text evidence="3">The sequence shown here is derived from an EMBL/GenBank/DDBJ whole genome shotgun (WGS) entry which is preliminary data.</text>
</comment>
<keyword evidence="2" id="KW-0812">Transmembrane</keyword>
<name>A0A402CER5_RHOWR</name>
<evidence type="ECO:0000313" key="4">
    <source>
        <dbReference type="Proteomes" id="UP000287519"/>
    </source>
</evidence>
<evidence type="ECO:0000313" key="3">
    <source>
        <dbReference type="EMBL" id="GCE42047.1"/>
    </source>
</evidence>
<dbReference type="AlphaFoldDB" id="A0A402CER5"/>
<dbReference type="InterPro" id="IPR035197">
    <property type="entry name" value="DUF5313"/>
</dbReference>
<keyword evidence="2" id="KW-0472">Membrane</keyword>
<evidence type="ECO:0000256" key="2">
    <source>
        <dbReference type="SAM" id="Phobius"/>
    </source>
</evidence>
<dbReference type="Pfam" id="PF17240">
    <property type="entry name" value="DUF5313"/>
    <property type="match status" value="1"/>
</dbReference>
<gene>
    <name evidence="3" type="ORF">Rhow_005706</name>
</gene>
<evidence type="ECO:0000256" key="1">
    <source>
        <dbReference type="SAM" id="MobiDB-lite"/>
    </source>
</evidence>
<keyword evidence="4" id="KW-1185">Reference proteome</keyword>
<dbReference type="EMBL" id="BHYM01000049">
    <property type="protein sequence ID" value="GCE42047.1"/>
    <property type="molecule type" value="Genomic_DNA"/>
</dbReference>
<proteinExistence type="predicted"/>
<reference evidence="3 4" key="1">
    <citation type="submission" date="2018-11" db="EMBL/GenBank/DDBJ databases">
        <title>Microbial catabolism of amino acid.</title>
        <authorList>
            <person name="Hibi M."/>
            <person name="Ogawa J."/>
        </authorList>
    </citation>
    <scope>NUCLEOTIDE SEQUENCE [LARGE SCALE GENOMIC DNA]</scope>
    <source>
        <strain evidence="3 4">C31-06</strain>
    </source>
</reference>
<sequence length="157" mass="17741">MSNSISAHHEQVVVMSRKTQRTRPGPLQWLGYAVGRTLPDSMQDWVRNDLVGDWAVPRHLVRSMVPFVPVFAVFFLFPGPLGLRASMVLLGVLLAVFYAVSYMAQNRSRRLERHGLPPDLENPKKASRHDAEKAAYEKLHGPSVTWGVERRGGNELR</sequence>
<feature type="region of interest" description="Disordered" evidence="1">
    <location>
        <begin position="113"/>
        <end position="132"/>
    </location>
</feature>
<accession>A0A402CER5</accession>
<feature type="transmembrane region" description="Helical" evidence="2">
    <location>
        <begin position="60"/>
        <end position="77"/>
    </location>
</feature>
<keyword evidence="2" id="KW-1133">Transmembrane helix</keyword>